<sequence>MRENVMERDLKRKIQGPDPVPLVTFPLISMAAGAGLWSTWLLALQCPGRKPVLLKPKVSDVGGAEAEPDSLRLVDLHLSAFAHDRIRALLEDLQTMTSLATSIHLQIVGLALGNEKPIRLHLKMKKWSKELKKSHSRSRCNKSTAERSPIDSSTPPEREAEAELMGERQLSTYHSEDTTVSRSKFVNFSYVTIPALCSVDQA</sequence>
<feature type="transmembrane region" description="Helical" evidence="2">
    <location>
        <begin position="20"/>
        <end position="43"/>
    </location>
</feature>
<evidence type="ECO:0000256" key="2">
    <source>
        <dbReference type="SAM" id="Phobius"/>
    </source>
</evidence>
<keyword evidence="4" id="KW-1185">Reference proteome</keyword>
<dbReference type="EMBL" id="KB528689">
    <property type="protein sequence ID" value="EMP35490.1"/>
    <property type="molecule type" value="Genomic_DNA"/>
</dbReference>
<keyword evidence="2" id="KW-1133">Transmembrane helix</keyword>
<evidence type="ECO:0000313" key="3">
    <source>
        <dbReference type="EMBL" id="EMP35490.1"/>
    </source>
</evidence>
<keyword evidence="2" id="KW-0472">Membrane</keyword>
<name>M7BIK2_CHEMY</name>
<evidence type="ECO:0000256" key="1">
    <source>
        <dbReference type="SAM" id="MobiDB-lite"/>
    </source>
</evidence>
<protein>
    <submittedName>
        <fullName evidence="3">Uncharacterized protein</fullName>
    </submittedName>
</protein>
<keyword evidence="2" id="KW-0812">Transmembrane</keyword>
<accession>M7BIK2</accession>
<feature type="region of interest" description="Disordered" evidence="1">
    <location>
        <begin position="129"/>
        <end position="175"/>
    </location>
</feature>
<organism evidence="3 4">
    <name type="scientific">Chelonia mydas</name>
    <name type="common">Green sea-turtle</name>
    <name type="synonym">Chelonia agassizi</name>
    <dbReference type="NCBI Taxonomy" id="8469"/>
    <lineage>
        <taxon>Eukaryota</taxon>
        <taxon>Metazoa</taxon>
        <taxon>Chordata</taxon>
        <taxon>Craniata</taxon>
        <taxon>Vertebrata</taxon>
        <taxon>Euteleostomi</taxon>
        <taxon>Archelosauria</taxon>
        <taxon>Testudinata</taxon>
        <taxon>Testudines</taxon>
        <taxon>Cryptodira</taxon>
        <taxon>Durocryptodira</taxon>
        <taxon>Americhelydia</taxon>
        <taxon>Chelonioidea</taxon>
        <taxon>Cheloniidae</taxon>
        <taxon>Chelonia</taxon>
    </lineage>
</organism>
<gene>
    <name evidence="3" type="ORF">UY3_07454</name>
</gene>
<proteinExistence type="predicted"/>
<evidence type="ECO:0000313" key="4">
    <source>
        <dbReference type="Proteomes" id="UP000031443"/>
    </source>
</evidence>
<reference evidence="4" key="1">
    <citation type="journal article" date="2013" name="Nat. Genet.">
        <title>The draft genomes of soft-shell turtle and green sea turtle yield insights into the development and evolution of the turtle-specific body plan.</title>
        <authorList>
            <person name="Wang Z."/>
            <person name="Pascual-Anaya J."/>
            <person name="Zadissa A."/>
            <person name="Li W."/>
            <person name="Niimura Y."/>
            <person name="Huang Z."/>
            <person name="Li C."/>
            <person name="White S."/>
            <person name="Xiong Z."/>
            <person name="Fang D."/>
            <person name="Wang B."/>
            <person name="Ming Y."/>
            <person name="Chen Y."/>
            <person name="Zheng Y."/>
            <person name="Kuraku S."/>
            <person name="Pignatelli M."/>
            <person name="Herrero J."/>
            <person name="Beal K."/>
            <person name="Nozawa M."/>
            <person name="Li Q."/>
            <person name="Wang J."/>
            <person name="Zhang H."/>
            <person name="Yu L."/>
            <person name="Shigenobu S."/>
            <person name="Wang J."/>
            <person name="Liu J."/>
            <person name="Flicek P."/>
            <person name="Searle S."/>
            <person name="Wang J."/>
            <person name="Kuratani S."/>
            <person name="Yin Y."/>
            <person name="Aken B."/>
            <person name="Zhang G."/>
            <person name="Irie N."/>
        </authorList>
    </citation>
    <scope>NUCLEOTIDE SEQUENCE [LARGE SCALE GENOMIC DNA]</scope>
</reference>
<dbReference type="AlphaFoldDB" id="M7BIK2"/>
<dbReference type="Proteomes" id="UP000031443">
    <property type="component" value="Unassembled WGS sequence"/>
</dbReference>